<dbReference type="STRING" id="7232.A0A484ALV0"/>
<dbReference type="InterPro" id="IPR001739">
    <property type="entry name" value="Methyl_CpG_DNA-bd"/>
</dbReference>
<gene>
    <name evidence="3" type="ORF">AWZ03_015425</name>
</gene>
<sequence length="182" mass="19856">VAKRFKSCVGAAETEPVPALVAGEDSNASSSSLPSKSNRKRELSNRGTPDKLDNESKRSKSSDKGWSFSLRNRSKSLHFPNPRVLLPAPRARSVCAASLHIEPDKSTASVTAASELKTPARSSAAHKLPATDKFYLLPFKYGWKRELVLRSSASVSRQRGDVIFISPGGKKLRSREDILPLL</sequence>
<proteinExistence type="predicted"/>
<feature type="domain" description="MBD" evidence="2">
    <location>
        <begin position="129"/>
        <end position="182"/>
    </location>
</feature>
<evidence type="ECO:0000313" key="3">
    <source>
        <dbReference type="EMBL" id="TDG38153.1"/>
    </source>
</evidence>
<evidence type="ECO:0000313" key="4">
    <source>
        <dbReference type="Proteomes" id="UP000295192"/>
    </source>
</evidence>
<feature type="compositionally biased region" description="Low complexity" evidence="1">
    <location>
        <begin position="26"/>
        <end position="36"/>
    </location>
</feature>
<dbReference type="Pfam" id="PF01429">
    <property type="entry name" value="MBD"/>
    <property type="match status" value="1"/>
</dbReference>
<evidence type="ECO:0000259" key="2">
    <source>
        <dbReference type="PROSITE" id="PS50982"/>
    </source>
</evidence>
<reference evidence="3 4" key="1">
    <citation type="journal article" date="2019" name="J. Hered.">
        <title>An Improved Genome Assembly for Drosophila navojoa, the Basal Species in the mojavensis Cluster.</title>
        <authorList>
            <person name="Vanderlinde T."/>
            <person name="Dupim E.G."/>
            <person name="Nazario-Yepiz N.O."/>
            <person name="Carvalho A.B."/>
        </authorList>
    </citation>
    <scope>NUCLEOTIDE SEQUENCE [LARGE SCALE GENOMIC DNA]</scope>
    <source>
        <strain evidence="3">Navoj_Jal97</strain>
        <tissue evidence="3">Whole organism</tissue>
    </source>
</reference>
<evidence type="ECO:0000256" key="1">
    <source>
        <dbReference type="SAM" id="MobiDB-lite"/>
    </source>
</evidence>
<dbReference type="SUPFAM" id="SSF54171">
    <property type="entry name" value="DNA-binding domain"/>
    <property type="match status" value="1"/>
</dbReference>
<name>A0A484ALV0_DRONA</name>
<comment type="caution">
    <text evidence="3">The sequence shown here is derived from an EMBL/GenBank/DDBJ whole genome shotgun (WGS) entry which is preliminary data.</text>
</comment>
<keyword evidence="4" id="KW-1185">Reference proteome</keyword>
<dbReference type="Proteomes" id="UP000295192">
    <property type="component" value="Unassembled WGS sequence"/>
</dbReference>
<protein>
    <recommendedName>
        <fullName evidence="2">MBD domain-containing protein</fullName>
    </recommendedName>
</protein>
<accession>A0A484ALV0</accession>
<dbReference type="Gene3D" id="3.30.890.10">
    <property type="entry name" value="Methyl-cpg-binding Protein 2, Chain A"/>
    <property type="match status" value="1"/>
</dbReference>
<dbReference type="EMBL" id="LSRL02009790">
    <property type="protein sequence ID" value="TDG38153.1"/>
    <property type="molecule type" value="Genomic_DNA"/>
</dbReference>
<dbReference type="PROSITE" id="PS50982">
    <property type="entry name" value="MBD"/>
    <property type="match status" value="1"/>
</dbReference>
<dbReference type="InterPro" id="IPR016177">
    <property type="entry name" value="DNA-bd_dom_sf"/>
</dbReference>
<feature type="region of interest" description="Disordered" evidence="1">
    <location>
        <begin position="16"/>
        <end position="67"/>
    </location>
</feature>
<feature type="compositionally biased region" description="Basic and acidic residues" evidence="1">
    <location>
        <begin position="40"/>
        <end position="63"/>
    </location>
</feature>
<feature type="non-terminal residue" evidence="3">
    <location>
        <position position="1"/>
    </location>
</feature>
<feature type="non-terminal residue" evidence="3">
    <location>
        <position position="182"/>
    </location>
</feature>
<organism evidence="3 4">
    <name type="scientific">Drosophila navojoa</name>
    <name type="common">Fruit fly</name>
    <dbReference type="NCBI Taxonomy" id="7232"/>
    <lineage>
        <taxon>Eukaryota</taxon>
        <taxon>Metazoa</taxon>
        <taxon>Ecdysozoa</taxon>
        <taxon>Arthropoda</taxon>
        <taxon>Hexapoda</taxon>
        <taxon>Insecta</taxon>
        <taxon>Pterygota</taxon>
        <taxon>Neoptera</taxon>
        <taxon>Endopterygota</taxon>
        <taxon>Diptera</taxon>
        <taxon>Brachycera</taxon>
        <taxon>Muscomorpha</taxon>
        <taxon>Ephydroidea</taxon>
        <taxon>Drosophilidae</taxon>
        <taxon>Drosophila</taxon>
    </lineage>
</organism>
<dbReference type="AlphaFoldDB" id="A0A484ALV0"/>
<dbReference type="GO" id="GO:0003677">
    <property type="term" value="F:DNA binding"/>
    <property type="evidence" value="ECO:0007669"/>
    <property type="project" value="InterPro"/>
</dbReference>